<dbReference type="Proteomes" id="UP000584931">
    <property type="component" value="Unassembled WGS sequence"/>
</dbReference>
<accession>A0A7Z0BMV6</accession>
<proteinExistence type="predicted"/>
<organism evidence="1 2">
    <name type="scientific">Nocardiopsis sinuspersici</name>
    <dbReference type="NCBI Taxonomy" id="501010"/>
    <lineage>
        <taxon>Bacteria</taxon>
        <taxon>Bacillati</taxon>
        <taxon>Actinomycetota</taxon>
        <taxon>Actinomycetes</taxon>
        <taxon>Streptosporangiales</taxon>
        <taxon>Nocardiopsidaceae</taxon>
        <taxon>Nocardiopsis</taxon>
    </lineage>
</organism>
<dbReference type="RefSeq" id="WP_273474185.1">
    <property type="nucleotide sequence ID" value="NZ_JACCHL010000001.1"/>
</dbReference>
<gene>
    <name evidence="1" type="ORF">HNR06_005254</name>
</gene>
<dbReference type="AlphaFoldDB" id="A0A7Z0BMV6"/>
<dbReference type="EMBL" id="JACCHL010000001">
    <property type="protein sequence ID" value="NYH55665.1"/>
    <property type="molecule type" value="Genomic_DNA"/>
</dbReference>
<protein>
    <submittedName>
        <fullName evidence="1">Uncharacterized protein</fullName>
    </submittedName>
</protein>
<comment type="caution">
    <text evidence="1">The sequence shown here is derived from an EMBL/GenBank/DDBJ whole genome shotgun (WGS) entry which is preliminary data.</text>
</comment>
<sequence length="41" mass="4470">MNPTEPYNETGDLLIENLDGNAPEEATSGMCICWNEAVLDV</sequence>
<evidence type="ECO:0000313" key="1">
    <source>
        <dbReference type="EMBL" id="NYH55665.1"/>
    </source>
</evidence>
<name>A0A7Z0BMV6_9ACTN</name>
<evidence type="ECO:0000313" key="2">
    <source>
        <dbReference type="Proteomes" id="UP000584931"/>
    </source>
</evidence>
<reference evidence="1 2" key="1">
    <citation type="submission" date="2020-07" db="EMBL/GenBank/DDBJ databases">
        <title>Sequencing the genomes of 1000 actinobacteria strains.</title>
        <authorList>
            <person name="Klenk H.-P."/>
        </authorList>
    </citation>
    <scope>NUCLEOTIDE SEQUENCE [LARGE SCALE GENOMIC DNA]</scope>
    <source>
        <strain evidence="1 2">DSM 45278</strain>
    </source>
</reference>